<dbReference type="PANTHER" id="PTHR40763:SF5">
    <property type="entry name" value="MEMBRANE PROTEIN"/>
    <property type="match status" value="1"/>
</dbReference>
<feature type="domain" description="LiaF transmembrane" evidence="3">
    <location>
        <begin position="20"/>
        <end position="113"/>
    </location>
</feature>
<feature type="transmembrane region" description="Helical" evidence="1">
    <location>
        <begin position="38"/>
        <end position="59"/>
    </location>
</feature>
<comment type="caution">
    <text evidence="4">The sequence shown here is derived from an EMBL/GenBank/DDBJ whole genome shotgun (WGS) entry which is preliminary data.</text>
</comment>
<dbReference type="Pfam" id="PF09922">
    <property type="entry name" value="LiaF-like_C"/>
    <property type="match status" value="1"/>
</dbReference>
<dbReference type="InterPro" id="IPR024425">
    <property type="entry name" value="LiaF-like_C"/>
</dbReference>
<evidence type="ECO:0000313" key="4">
    <source>
        <dbReference type="EMBL" id="KAB4476801.1"/>
    </source>
</evidence>
<evidence type="ECO:0000259" key="2">
    <source>
        <dbReference type="Pfam" id="PF09922"/>
    </source>
</evidence>
<evidence type="ECO:0000313" key="5">
    <source>
        <dbReference type="Proteomes" id="UP000488521"/>
    </source>
</evidence>
<dbReference type="Pfam" id="PF22570">
    <property type="entry name" value="LiaF-TM"/>
    <property type="match status" value="1"/>
</dbReference>
<dbReference type="AlphaFoldDB" id="A0A6I0SDX4"/>
<protein>
    <recommendedName>
        <fullName evidence="6">Cell wall-active antibiotics response LiaF-like C-terminal domain-containing protein</fullName>
    </recommendedName>
</protein>
<accession>A0A6I0SDX4</accession>
<feature type="domain" description="Cell wall-active antibiotics response LiaF-like C-terminal" evidence="2">
    <location>
        <begin position="181"/>
        <end position="245"/>
    </location>
</feature>
<dbReference type="EMBL" id="WCRS01000003">
    <property type="protein sequence ID" value="KAB4476801.1"/>
    <property type="molecule type" value="Genomic_DNA"/>
</dbReference>
<keyword evidence="1" id="KW-0472">Membrane</keyword>
<organism evidence="4 5">
    <name type="scientific">Bacteroides thetaiotaomicron</name>
    <dbReference type="NCBI Taxonomy" id="818"/>
    <lineage>
        <taxon>Bacteria</taxon>
        <taxon>Pseudomonadati</taxon>
        <taxon>Bacteroidota</taxon>
        <taxon>Bacteroidia</taxon>
        <taxon>Bacteroidales</taxon>
        <taxon>Bacteroidaceae</taxon>
        <taxon>Bacteroides</taxon>
    </lineage>
</organism>
<dbReference type="Proteomes" id="UP000488521">
    <property type="component" value="Unassembled WGS sequence"/>
</dbReference>
<feature type="transmembrane region" description="Helical" evidence="1">
    <location>
        <begin position="93"/>
        <end position="112"/>
    </location>
</feature>
<keyword evidence="1" id="KW-1133">Transmembrane helix</keyword>
<dbReference type="InterPro" id="IPR054331">
    <property type="entry name" value="LiaF_TM"/>
</dbReference>
<gene>
    <name evidence="4" type="ORF">GAN59_06375</name>
</gene>
<feature type="transmembrane region" description="Helical" evidence="1">
    <location>
        <begin position="12"/>
        <end position="32"/>
    </location>
</feature>
<dbReference type="PANTHER" id="PTHR40763">
    <property type="entry name" value="MEMBRANE PROTEIN-RELATED"/>
    <property type="match status" value="1"/>
</dbReference>
<name>A0A6I0SDX4_BACT4</name>
<feature type="transmembrane region" description="Helical" evidence="1">
    <location>
        <begin position="66"/>
        <end position="87"/>
    </location>
</feature>
<keyword evidence="1" id="KW-0812">Transmembrane</keyword>
<evidence type="ECO:0000256" key="1">
    <source>
        <dbReference type="SAM" id="Phobius"/>
    </source>
</evidence>
<reference evidence="4 5" key="1">
    <citation type="journal article" date="2019" name="Nat. Med.">
        <title>A library of human gut bacterial isolates paired with longitudinal multiomics data enables mechanistic microbiome research.</title>
        <authorList>
            <person name="Poyet M."/>
            <person name="Groussin M."/>
            <person name="Gibbons S.M."/>
            <person name="Avila-Pacheco J."/>
            <person name="Jiang X."/>
            <person name="Kearney S.M."/>
            <person name="Perrotta A.R."/>
            <person name="Berdy B."/>
            <person name="Zhao S."/>
            <person name="Lieberman T.D."/>
            <person name="Swanson P.K."/>
            <person name="Smith M."/>
            <person name="Roesemann S."/>
            <person name="Alexander J.E."/>
            <person name="Rich S.A."/>
            <person name="Livny J."/>
            <person name="Vlamakis H."/>
            <person name="Clish C."/>
            <person name="Bullock K."/>
            <person name="Deik A."/>
            <person name="Scott J."/>
            <person name="Pierce K.A."/>
            <person name="Xavier R.J."/>
            <person name="Alm E.J."/>
        </authorList>
    </citation>
    <scope>NUCLEOTIDE SEQUENCE [LARGE SCALE GENOMIC DNA]</scope>
    <source>
        <strain evidence="4 5">BIOML-A156</strain>
    </source>
</reference>
<proteinExistence type="predicted"/>
<evidence type="ECO:0000259" key="3">
    <source>
        <dbReference type="Pfam" id="PF22570"/>
    </source>
</evidence>
<evidence type="ECO:0008006" key="6">
    <source>
        <dbReference type="Google" id="ProtNLM"/>
    </source>
</evidence>
<sequence>MEQKSKFSSPTGFSGKLLVASLFILSGILLFARNMGWITAELFSIIVSWYSLFIIMGIYSMIRRHFVGGIILVLIGVYFLLGGLSWLPENSQAMVWPLALIIAGVLFLFKSGHRGPWNDKQRMFRDHREWMKHGHYGHDAGMNFANNQQQSESEDGFLRSDNTFGAARHVVLDELFKGAVVRTSCGGTTIDLRHTHIAPGETYIDLDCSWGGIEIYVPSDWKVVFKCNAFFGGCDDKRWQNGNINKESVLVIRGRLSFGGLEVKD</sequence>
<dbReference type="RefSeq" id="WP_373250849.1">
    <property type="nucleotide sequence ID" value="NZ_CAXTFL010000005.1"/>
</dbReference>